<keyword evidence="3" id="KW-1185">Reference proteome</keyword>
<dbReference type="Proteomes" id="UP000053240">
    <property type="component" value="Unassembled WGS sequence"/>
</dbReference>
<evidence type="ECO:0000313" key="3">
    <source>
        <dbReference type="Proteomes" id="UP000053240"/>
    </source>
</evidence>
<keyword evidence="2" id="KW-0696">RNA-directed RNA polymerase</keyword>
<sequence>MRGKYKNEFFEIMKNWDAYCIGLTVSDEVEDLGFRTLKDSIEAELIEKFNKYDIRGLLDLMSCRRVSAKRDVAVPISLYLSNLSKNYGHPILHPTEGIEKLRLNSKKHIDVDDQIARKVLWMFRKTYFTNYFRKNGHYPKHKVLGDVHPILDECLKDERALTNNESKTLPLSAWSNVKLEKNHDMSLEIDEKELLKDTACSPPREE</sequence>
<proteinExistence type="predicted"/>
<dbReference type="InParanoid" id="A0A194QZF3"/>
<dbReference type="AlphaFoldDB" id="A0A194QZF3"/>
<dbReference type="InterPro" id="IPR014023">
    <property type="entry name" value="Mononeg_RNA_pol_cat"/>
</dbReference>
<dbReference type="GO" id="GO:0003968">
    <property type="term" value="F:RNA-directed RNA polymerase activity"/>
    <property type="evidence" value="ECO:0007669"/>
    <property type="project" value="UniProtKB-KW"/>
</dbReference>
<dbReference type="GO" id="GO:0005524">
    <property type="term" value="F:ATP binding"/>
    <property type="evidence" value="ECO:0007669"/>
    <property type="project" value="InterPro"/>
</dbReference>
<feature type="domain" description="RdRp catalytic" evidence="1">
    <location>
        <begin position="82"/>
        <end position="206"/>
    </location>
</feature>
<accession>A0A194QZF3</accession>
<evidence type="ECO:0000259" key="1">
    <source>
        <dbReference type="Pfam" id="PF00946"/>
    </source>
</evidence>
<evidence type="ECO:0000313" key="2">
    <source>
        <dbReference type="EMBL" id="KPJ08976.1"/>
    </source>
</evidence>
<dbReference type="Pfam" id="PF00946">
    <property type="entry name" value="Mononeg_RNA_pol"/>
    <property type="match status" value="1"/>
</dbReference>
<dbReference type="GO" id="GO:0004482">
    <property type="term" value="F:mRNA 5'-cap (guanine-N7-)-methyltransferase activity"/>
    <property type="evidence" value="ECO:0007669"/>
    <property type="project" value="InterPro"/>
</dbReference>
<keyword evidence="2" id="KW-0548">Nucleotidyltransferase</keyword>
<reference evidence="2 3" key="1">
    <citation type="journal article" date="2015" name="Nat. Commun.">
        <title>Outbred genome sequencing and CRISPR/Cas9 gene editing in butterflies.</title>
        <authorList>
            <person name="Li X."/>
            <person name="Fan D."/>
            <person name="Zhang W."/>
            <person name="Liu G."/>
            <person name="Zhang L."/>
            <person name="Zhao L."/>
            <person name="Fang X."/>
            <person name="Chen L."/>
            <person name="Dong Y."/>
            <person name="Chen Y."/>
            <person name="Ding Y."/>
            <person name="Zhao R."/>
            <person name="Feng M."/>
            <person name="Zhu Y."/>
            <person name="Feng Y."/>
            <person name="Jiang X."/>
            <person name="Zhu D."/>
            <person name="Xiang H."/>
            <person name="Feng X."/>
            <person name="Li S."/>
            <person name="Wang J."/>
            <person name="Zhang G."/>
            <person name="Kronforst M.R."/>
            <person name="Wang W."/>
        </authorList>
    </citation>
    <scope>NUCLEOTIDE SEQUENCE [LARGE SCALE GENOMIC DNA]</scope>
    <source>
        <strain evidence="2">Ya'a_city_454_Pm</strain>
        <tissue evidence="2">Whole body</tissue>
    </source>
</reference>
<protein>
    <submittedName>
        <fullName evidence="2">RNA-directed RNA polymerase L</fullName>
    </submittedName>
</protein>
<dbReference type="EMBL" id="KQ461108">
    <property type="protein sequence ID" value="KPJ08976.1"/>
    <property type="molecule type" value="Genomic_DNA"/>
</dbReference>
<name>A0A194QZF3_PAPMA</name>
<gene>
    <name evidence="2" type="ORF">RR48_15117</name>
</gene>
<organism evidence="2 3">
    <name type="scientific">Papilio machaon</name>
    <name type="common">Old World swallowtail butterfly</name>
    <dbReference type="NCBI Taxonomy" id="76193"/>
    <lineage>
        <taxon>Eukaryota</taxon>
        <taxon>Metazoa</taxon>
        <taxon>Ecdysozoa</taxon>
        <taxon>Arthropoda</taxon>
        <taxon>Hexapoda</taxon>
        <taxon>Insecta</taxon>
        <taxon>Pterygota</taxon>
        <taxon>Neoptera</taxon>
        <taxon>Endopterygota</taxon>
        <taxon>Lepidoptera</taxon>
        <taxon>Glossata</taxon>
        <taxon>Ditrysia</taxon>
        <taxon>Papilionoidea</taxon>
        <taxon>Papilionidae</taxon>
        <taxon>Papilioninae</taxon>
        <taxon>Papilio</taxon>
    </lineage>
</organism>
<keyword evidence="2" id="KW-0808">Transferase</keyword>